<gene>
    <name evidence="1" type="ORF">EST54_33275</name>
</gene>
<comment type="caution">
    <text evidence="1">The sequence shown here is derived from an EMBL/GenBank/DDBJ whole genome shotgun (WGS) entry which is preliminary data.</text>
</comment>
<dbReference type="AlphaFoldDB" id="A0A4Q1QTW5"/>
<dbReference type="Proteomes" id="UP000289482">
    <property type="component" value="Unassembled WGS sequence"/>
</dbReference>
<reference evidence="1 2" key="1">
    <citation type="submission" date="2019-01" db="EMBL/GenBank/DDBJ databases">
        <title>Draft genome sequences of the type strain Streptomyces sioyaensis DSM 40032 and its novel strain, TM32, a thermotolerant antibiotics-producing actinobacterium.</title>
        <authorList>
            <person name="Nakaew N."/>
            <person name="Lumyong S."/>
            <person name="Sloan W.T."/>
            <person name="Sungthong R."/>
        </authorList>
    </citation>
    <scope>NUCLEOTIDE SEQUENCE [LARGE SCALE GENOMIC DNA]</scope>
    <source>
        <strain evidence="1 2">DSM 40032</strain>
    </source>
</reference>
<sequence length="114" mass="11926">MLALVLVRVAVPPAPAGPAAFGVRGVTAGRLRLVLLVHGARRRSVRSACRCRGCEAVRPRGTSRVPVMGRSAPGVRVRALTGSGCPRMLQVALRACAPQTEQAALASVCMSPRF</sequence>
<organism evidence="1 2">
    <name type="scientific">Streptomyces sioyaensis</name>
    <dbReference type="NCBI Taxonomy" id="67364"/>
    <lineage>
        <taxon>Bacteria</taxon>
        <taxon>Bacillati</taxon>
        <taxon>Actinomycetota</taxon>
        <taxon>Actinomycetes</taxon>
        <taxon>Kitasatosporales</taxon>
        <taxon>Streptomycetaceae</taxon>
        <taxon>Streptomyces</taxon>
    </lineage>
</organism>
<evidence type="ECO:0000313" key="1">
    <source>
        <dbReference type="EMBL" id="RXS56978.1"/>
    </source>
</evidence>
<name>A0A4Q1QTW5_9ACTN</name>
<evidence type="ECO:0000313" key="2">
    <source>
        <dbReference type="Proteomes" id="UP000289482"/>
    </source>
</evidence>
<accession>A0A4Q1QTW5</accession>
<proteinExistence type="predicted"/>
<keyword evidence="2" id="KW-1185">Reference proteome</keyword>
<protein>
    <submittedName>
        <fullName evidence="1">Uncharacterized protein</fullName>
    </submittedName>
</protein>
<dbReference type="EMBL" id="SDIF01000231">
    <property type="protein sequence ID" value="RXS56978.1"/>
    <property type="molecule type" value="Genomic_DNA"/>
</dbReference>